<dbReference type="RefSeq" id="WP_180805616.1">
    <property type="nucleotide sequence ID" value="NZ_CP136958.1"/>
</dbReference>
<sequence length="50" mass="5156">MTLKQLSALGGIIIAVTYAAIAATPLWPLVVGLAALSGYNLKTATQEANR</sequence>
<evidence type="ECO:0000313" key="3">
    <source>
        <dbReference type="Proteomes" id="UP000234560"/>
    </source>
</evidence>
<gene>
    <name evidence="2" type="ORF">CYJ47_02040</name>
</gene>
<accession>A0AAF0YTN7</accession>
<protein>
    <submittedName>
        <fullName evidence="2">Uncharacterized protein</fullName>
    </submittedName>
</protein>
<reference evidence="2" key="2">
    <citation type="submission" date="2023-10" db="EMBL/GenBank/DDBJ databases">
        <authorList>
            <person name="Choi B."/>
        </authorList>
    </citation>
    <scope>NUCLEOTIDE SEQUENCE</scope>
    <source>
        <strain evidence="2">UMB0763</strain>
    </source>
</reference>
<keyword evidence="1" id="KW-0812">Transmembrane</keyword>
<feature type="transmembrane region" description="Helical" evidence="1">
    <location>
        <begin position="12"/>
        <end position="36"/>
    </location>
</feature>
<evidence type="ECO:0000313" key="2">
    <source>
        <dbReference type="EMBL" id="WOT02576.1"/>
    </source>
</evidence>
<keyword evidence="1" id="KW-1133">Transmembrane helix</keyword>
<organism evidence="2 3">
    <name type="scientific">Corynebacterium pyruviciproducens</name>
    <dbReference type="NCBI Taxonomy" id="598660"/>
    <lineage>
        <taxon>Bacteria</taxon>
        <taxon>Bacillati</taxon>
        <taxon>Actinomycetota</taxon>
        <taxon>Actinomycetes</taxon>
        <taxon>Mycobacteriales</taxon>
        <taxon>Corynebacteriaceae</taxon>
        <taxon>Corynebacterium</taxon>
    </lineage>
</organism>
<dbReference type="Proteomes" id="UP000234560">
    <property type="component" value="Chromosome"/>
</dbReference>
<proteinExistence type="predicted"/>
<name>A0AAF0YTN7_9CORY</name>
<dbReference type="AlphaFoldDB" id="A0AAF0YTN7"/>
<dbReference type="KEGG" id="cpyr:CYJ47_02040"/>
<reference evidence="2" key="1">
    <citation type="submission" date="2017-12" db="EMBL/GenBank/DDBJ databases">
        <authorList>
            <person name="Thomas-White K."/>
            <person name="Wolfe A.J."/>
        </authorList>
    </citation>
    <scope>NUCLEOTIDE SEQUENCE</scope>
    <source>
        <strain evidence="2">UMB0763</strain>
    </source>
</reference>
<evidence type="ECO:0000256" key="1">
    <source>
        <dbReference type="SAM" id="Phobius"/>
    </source>
</evidence>
<dbReference type="EMBL" id="CP136958">
    <property type="protein sequence ID" value="WOT02576.1"/>
    <property type="molecule type" value="Genomic_DNA"/>
</dbReference>
<keyword evidence="1" id="KW-0472">Membrane</keyword>